<evidence type="ECO:0000313" key="2">
    <source>
        <dbReference type="Proteomes" id="UP001224997"/>
    </source>
</evidence>
<comment type="caution">
    <text evidence="1">The sequence shown here is derived from an EMBL/GenBank/DDBJ whole genome shotgun (WGS) entry which is preliminary data.</text>
</comment>
<sequence>MARKLISATRLRNEIFDGASDMWLWRKLNDPELNFPRPIYIANRRYFDEAEVFDWIEAQAVASQGGL</sequence>
<gene>
    <name evidence="1" type="ORF">Q5Y72_18865</name>
</gene>
<dbReference type="RefSeq" id="WP_305964944.1">
    <property type="nucleotide sequence ID" value="NZ_JAVAMQ010000037.1"/>
</dbReference>
<proteinExistence type="predicted"/>
<dbReference type="EMBL" id="JAVAMQ010000037">
    <property type="protein sequence ID" value="MDP5309139.1"/>
    <property type="molecule type" value="Genomic_DNA"/>
</dbReference>
<accession>A0ABT9JH82</accession>
<reference evidence="1 2" key="1">
    <citation type="submission" date="2023-08" db="EMBL/GenBank/DDBJ databases">
        <authorList>
            <person name="Park J.-S."/>
        </authorList>
    </citation>
    <scope>NUCLEOTIDE SEQUENCE [LARGE SCALE GENOMIC DNA]</scope>
    <source>
        <strain evidence="1 2">2205BS29-5</strain>
    </source>
</reference>
<organism evidence="1 2">
    <name type="scientific">Paracoccus spongiarum</name>
    <dbReference type="NCBI Taxonomy" id="3064387"/>
    <lineage>
        <taxon>Bacteria</taxon>
        <taxon>Pseudomonadati</taxon>
        <taxon>Pseudomonadota</taxon>
        <taxon>Alphaproteobacteria</taxon>
        <taxon>Rhodobacterales</taxon>
        <taxon>Paracoccaceae</taxon>
        <taxon>Paracoccus</taxon>
    </lineage>
</organism>
<keyword evidence="2" id="KW-1185">Reference proteome</keyword>
<evidence type="ECO:0000313" key="1">
    <source>
        <dbReference type="EMBL" id="MDP5309139.1"/>
    </source>
</evidence>
<protein>
    <submittedName>
        <fullName evidence="1">Transcriptional regulator</fullName>
    </submittedName>
</protein>
<name>A0ABT9JH82_9RHOB</name>
<dbReference type="Proteomes" id="UP001224997">
    <property type="component" value="Unassembled WGS sequence"/>
</dbReference>